<evidence type="ECO:0000256" key="5">
    <source>
        <dbReference type="ARBA" id="ARBA00023295"/>
    </source>
</evidence>
<comment type="catalytic activity">
    <reaction evidence="1">
        <text>Random endo-hydrolysis of N-acetyl-beta-D-glucosaminide (1-&gt;4)-beta-linkages in chitin and chitodextrins.</text>
        <dbReference type="EC" id="3.2.1.14"/>
    </reaction>
</comment>
<dbReference type="Proteomes" id="UP001165381">
    <property type="component" value="Unassembled WGS sequence"/>
</dbReference>
<dbReference type="CDD" id="cd06548">
    <property type="entry name" value="GH18_chitinase"/>
    <property type="match status" value="1"/>
</dbReference>
<dbReference type="EC" id="3.2.1.14" evidence="2"/>
<reference evidence="9" key="1">
    <citation type="submission" date="2022-05" db="EMBL/GenBank/DDBJ databases">
        <authorList>
            <person name="Park J.-S."/>
        </authorList>
    </citation>
    <scope>NUCLEOTIDE SEQUENCE</scope>
    <source>
        <strain evidence="9">2012CJ34-3</strain>
    </source>
</reference>
<dbReference type="EMBL" id="JAMFLZ010000006">
    <property type="protein sequence ID" value="MCL6296176.1"/>
    <property type="molecule type" value="Genomic_DNA"/>
</dbReference>
<keyword evidence="4" id="KW-0624">Polysaccharide degradation</keyword>
<dbReference type="InterPro" id="IPR017853">
    <property type="entry name" value="GH"/>
</dbReference>
<accession>A0ABT0QGR3</accession>
<keyword evidence="4" id="KW-0146">Chitin degradation</keyword>
<dbReference type="InterPro" id="IPR011583">
    <property type="entry name" value="Chitinase_II/V-like_cat"/>
</dbReference>
<dbReference type="Pfam" id="PF00704">
    <property type="entry name" value="Glyco_hydro_18"/>
    <property type="match status" value="1"/>
</dbReference>
<name>A0ABT0QGR3_9FLAO</name>
<evidence type="ECO:0000256" key="1">
    <source>
        <dbReference type="ARBA" id="ARBA00000822"/>
    </source>
</evidence>
<feature type="domain" description="GH18" evidence="8">
    <location>
        <begin position="41"/>
        <end position="387"/>
    </location>
</feature>
<dbReference type="PANTHER" id="PTHR11177:SF317">
    <property type="entry name" value="CHITINASE 12-RELATED"/>
    <property type="match status" value="1"/>
</dbReference>
<dbReference type="PROSITE" id="PS51257">
    <property type="entry name" value="PROKAR_LIPOPROTEIN"/>
    <property type="match status" value="1"/>
</dbReference>
<evidence type="ECO:0000256" key="3">
    <source>
        <dbReference type="ARBA" id="ARBA00022801"/>
    </source>
</evidence>
<sequence length="387" mass="43978">MKSIYKLIQLIVPISLMLLFLGCSKSVEKKETPVKTSVEDLKIIGYVAGYEDYDPFDPSSVDANKLTHINYAFANIVDGKPKFELELDSIKIPKVIALKKKNPNLKVLYSIGGWVWSDQFSHIAAYPESRLKFAKGCVKLMKKHAFDGVDLDWEYPGQRAEDNAIRPSDKENFTKLLAEIRKQLDAAAKTDNTHYLLTIATGANQAYIDNTDLGKAHQYLDFINIMCYDYYHGWYYQTGHHANLYPSDKERFTGNSGQAAIERHIKAGVPANKLVMGIPFYGRIWEKVSIGNGGLYENAMSTGMIIPYWDIVDKIKSGAFKREYDVSAKASYLWNATDSIFISYETPKDIELKAKYIKQNGLGGAMFWEYSLDKDQELLNTLYKNIK</sequence>
<evidence type="ECO:0000259" key="8">
    <source>
        <dbReference type="PROSITE" id="PS51910"/>
    </source>
</evidence>
<dbReference type="PROSITE" id="PS51910">
    <property type="entry name" value="GH18_2"/>
    <property type="match status" value="1"/>
</dbReference>
<proteinExistence type="inferred from homology"/>
<dbReference type="Gene3D" id="3.20.20.80">
    <property type="entry name" value="Glycosidases"/>
    <property type="match status" value="1"/>
</dbReference>
<organism evidence="9 10">
    <name type="scientific">Jejuia spongiicola</name>
    <dbReference type="NCBI Taxonomy" id="2942207"/>
    <lineage>
        <taxon>Bacteria</taxon>
        <taxon>Pseudomonadati</taxon>
        <taxon>Bacteroidota</taxon>
        <taxon>Flavobacteriia</taxon>
        <taxon>Flavobacteriales</taxon>
        <taxon>Flavobacteriaceae</taxon>
        <taxon>Jejuia</taxon>
    </lineage>
</organism>
<keyword evidence="3 6" id="KW-0378">Hydrolase</keyword>
<dbReference type="InterPro" id="IPR029070">
    <property type="entry name" value="Chitinase_insertion_sf"/>
</dbReference>
<dbReference type="PANTHER" id="PTHR11177">
    <property type="entry name" value="CHITINASE"/>
    <property type="match status" value="1"/>
</dbReference>
<evidence type="ECO:0000313" key="10">
    <source>
        <dbReference type="Proteomes" id="UP001165381"/>
    </source>
</evidence>
<dbReference type="InterPro" id="IPR001579">
    <property type="entry name" value="Glyco_hydro_18_chit_AS"/>
</dbReference>
<comment type="caution">
    <text evidence="9">The sequence shown here is derived from an EMBL/GenBank/DDBJ whole genome shotgun (WGS) entry which is preliminary data.</text>
</comment>
<dbReference type="InterPro" id="IPR001223">
    <property type="entry name" value="Glyco_hydro18_cat"/>
</dbReference>
<protein>
    <recommendedName>
        <fullName evidence="2">chitinase</fullName>
        <ecNumber evidence="2">3.2.1.14</ecNumber>
    </recommendedName>
</protein>
<keyword evidence="10" id="KW-1185">Reference proteome</keyword>
<evidence type="ECO:0000256" key="7">
    <source>
        <dbReference type="RuleBase" id="RU004453"/>
    </source>
</evidence>
<dbReference type="InterPro" id="IPR050314">
    <property type="entry name" value="Glycosyl_Hydrlase_18"/>
</dbReference>
<comment type="similarity">
    <text evidence="7">Belongs to the glycosyl hydrolase 18 family.</text>
</comment>
<keyword evidence="5 6" id="KW-0326">Glycosidase</keyword>
<dbReference type="SUPFAM" id="SSF54556">
    <property type="entry name" value="Chitinase insertion domain"/>
    <property type="match status" value="1"/>
</dbReference>
<evidence type="ECO:0000313" key="9">
    <source>
        <dbReference type="EMBL" id="MCL6296176.1"/>
    </source>
</evidence>
<dbReference type="RefSeq" id="WP_249973660.1">
    <property type="nucleotide sequence ID" value="NZ_JAMFLZ010000006.1"/>
</dbReference>
<dbReference type="SMART" id="SM00636">
    <property type="entry name" value="Glyco_18"/>
    <property type="match status" value="1"/>
</dbReference>
<dbReference type="GO" id="GO:0016787">
    <property type="term" value="F:hydrolase activity"/>
    <property type="evidence" value="ECO:0007669"/>
    <property type="project" value="UniProtKB-KW"/>
</dbReference>
<evidence type="ECO:0000256" key="2">
    <source>
        <dbReference type="ARBA" id="ARBA00012729"/>
    </source>
</evidence>
<evidence type="ECO:0000256" key="4">
    <source>
        <dbReference type="ARBA" id="ARBA00023024"/>
    </source>
</evidence>
<dbReference type="PROSITE" id="PS01095">
    <property type="entry name" value="GH18_1"/>
    <property type="match status" value="1"/>
</dbReference>
<dbReference type="SUPFAM" id="SSF51445">
    <property type="entry name" value="(Trans)glycosidases"/>
    <property type="match status" value="1"/>
</dbReference>
<keyword evidence="4" id="KW-0119">Carbohydrate metabolism</keyword>
<gene>
    <name evidence="9" type="ORF">M3P09_14285</name>
</gene>
<dbReference type="Gene3D" id="3.10.50.10">
    <property type="match status" value="1"/>
</dbReference>
<evidence type="ECO:0000256" key="6">
    <source>
        <dbReference type="RuleBase" id="RU000489"/>
    </source>
</evidence>